<protein>
    <recommendedName>
        <fullName evidence="1">HAT C-terminal dimerisation domain-containing protein</fullName>
    </recommendedName>
</protein>
<dbReference type="SUPFAM" id="SSF53098">
    <property type="entry name" value="Ribonuclease H-like"/>
    <property type="match status" value="1"/>
</dbReference>
<keyword evidence="3" id="KW-1185">Reference proteome</keyword>
<evidence type="ECO:0000313" key="3">
    <source>
        <dbReference type="Proteomes" id="UP001454036"/>
    </source>
</evidence>
<dbReference type="AlphaFoldDB" id="A0AAV3NG49"/>
<reference evidence="2 3" key="1">
    <citation type="submission" date="2024-01" db="EMBL/GenBank/DDBJ databases">
        <title>The complete chloroplast genome sequence of Lithospermum erythrorhizon: insights into the phylogenetic relationship among Boraginaceae species and the maternal lineages of purple gromwells.</title>
        <authorList>
            <person name="Okada T."/>
            <person name="Watanabe K."/>
        </authorList>
    </citation>
    <scope>NUCLEOTIDE SEQUENCE [LARGE SCALE GENOMIC DNA]</scope>
</reference>
<name>A0AAV3NG49_LITER</name>
<proteinExistence type="predicted"/>
<evidence type="ECO:0000313" key="2">
    <source>
        <dbReference type="EMBL" id="GAA0138309.1"/>
    </source>
</evidence>
<sequence>MTGVKFDVLIWWMGNEEKYHVLSKMAKDIITILVTTVASESTFSVGKRVIDPKRASMKTDTVDMLLCGGNWVKEMHGLKRGSVQSILEKPQDKPLEYHFGQESEIASTT</sequence>
<dbReference type="PANTHER" id="PTHR23272">
    <property type="entry name" value="BED FINGER-RELATED"/>
    <property type="match status" value="1"/>
</dbReference>
<dbReference type="EMBL" id="BAABME010000004">
    <property type="protein sequence ID" value="GAA0138309.1"/>
    <property type="molecule type" value="Genomic_DNA"/>
</dbReference>
<evidence type="ECO:0000259" key="1">
    <source>
        <dbReference type="Pfam" id="PF05699"/>
    </source>
</evidence>
<gene>
    <name evidence="2" type="ORF">LIER_00077</name>
</gene>
<accession>A0AAV3NG49</accession>
<organism evidence="2 3">
    <name type="scientific">Lithospermum erythrorhizon</name>
    <name type="common">Purple gromwell</name>
    <name type="synonym">Lithospermum officinale var. erythrorhizon</name>
    <dbReference type="NCBI Taxonomy" id="34254"/>
    <lineage>
        <taxon>Eukaryota</taxon>
        <taxon>Viridiplantae</taxon>
        <taxon>Streptophyta</taxon>
        <taxon>Embryophyta</taxon>
        <taxon>Tracheophyta</taxon>
        <taxon>Spermatophyta</taxon>
        <taxon>Magnoliopsida</taxon>
        <taxon>eudicotyledons</taxon>
        <taxon>Gunneridae</taxon>
        <taxon>Pentapetalae</taxon>
        <taxon>asterids</taxon>
        <taxon>lamiids</taxon>
        <taxon>Boraginales</taxon>
        <taxon>Boraginaceae</taxon>
        <taxon>Boraginoideae</taxon>
        <taxon>Lithospermeae</taxon>
        <taxon>Lithospermum</taxon>
    </lineage>
</organism>
<comment type="caution">
    <text evidence="2">The sequence shown here is derived from an EMBL/GenBank/DDBJ whole genome shotgun (WGS) entry which is preliminary data.</text>
</comment>
<feature type="domain" description="HAT C-terminal dimerisation" evidence="1">
    <location>
        <begin position="5"/>
        <end position="71"/>
    </location>
</feature>
<dbReference type="PANTHER" id="PTHR23272:SF182">
    <property type="entry name" value="OS09G0381850 PROTEIN"/>
    <property type="match status" value="1"/>
</dbReference>
<dbReference type="GO" id="GO:0046983">
    <property type="term" value="F:protein dimerization activity"/>
    <property type="evidence" value="ECO:0007669"/>
    <property type="project" value="InterPro"/>
</dbReference>
<dbReference type="InterPro" id="IPR008906">
    <property type="entry name" value="HATC_C_dom"/>
</dbReference>
<dbReference type="InterPro" id="IPR012337">
    <property type="entry name" value="RNaseH-like_sf"/>
</dbReference>
<dbReference type="Proteomes" id="UP001454036">
    <property type="component" value="Unassembled WGS sequence"/>
</dbReference>
<dbReference type="Pfam" id="PF05699">
    <property type="entry name" value="Dimer_Tnp_hAT"/>
    <property type="match status" value="1"/>
</dbReference>